<dbReference type="GO" id="GO:0006313">
    <property type="term" value="P:DNA transposition"/>
    <property type="evidence" value="ECO:0007669"/>
    <property type="project" value="InterPro"/>
</dbReference>
<dbReference type="InterPro" id="IPR052057">
    <property type="entry name" value="IS150/IS1296_orfA-like"/>
</dbReference>
<evidence type="ECO:0000259" key="2">
    <source>
        <dbReference type="Pfam" id="PF13518"/>
    </source>
</evidence>
<evidence type="ECO:0000313" key="4">
    <source>
        <dbReference type="Proteomes" id="UP000185839"/>
    </source>
</evidence>
<sequence length="174" mass="20120">MGESKYSLEFKVSCVKKIKKNDLSIHSVAQEVGLDATVVRKWKRFYDLYGIEGLQRRSNRRYDVKFKLRVLETIKAQDLSLKQAAARFNIAAESSITNWRSAYEKSGILGLQNKPKGRPAIMSDYQRKKKKSGKPLTREEELLLENERLRAEIDFLKKLDALTLKNNKQKPSKS</sequence>
<dbReference type="STRING" id="713588.SAMN05421789_1302"/>
<name>A0A1N7P3H7_9FLAO</name>
<dbReference type="InterPro" id="IPR055247">
    <property type="entry name" value="InsJ-like_HTH"/>
</dbReference>
<dbReference type="SUPFAM" id="SSF48295">
    <property type="entry name" value="TrpR-like"/>
    <property type="match status" value="1"/>
</dbReference>
<proteinExistence type="inferred from homology"/>
<organism evidence="3 4">
    <name type="scientific">Kaistella chaponensis</name>
    <dbReference type="NCBI Taxonomy" id="713588"/>
    <lineage>
        <taxon>Bacteria</taxon>
        <taxon>Pseudomonadati</taxon>
        <taxon>Bacteroidota</taxon>
        <taxon>Flavobacteriia</taxon>
        <taxon>Flavobacteriales</taxon>
        <taxon>Weeksellaceae</taxon>
        <taxon>Chryseobacterium group</taxon>
        <taxon>Kaistella</taxon>
    </lineage>
</organism>
<comment type="similarity">
    <text evidence="1">Belongs to the IS150/IS1296 orfA family.</text>
</comment>
<dbReference type="InterPro" id="IPR002514">
    <property type="entry name" value="Transposase_8"/>
</dbReference>
<dbReference type="AlphaFoldDB" id="A0A1N7P3H7"/>
<accession>A0A1N7P3H7</accession>
<dbReference type="GO" id="GO:0004803">
    <property type="term" value="F:transposase activity"/>
    <property type="evidence" value="ECO:0007669"/>
    <property type="project" value="InterPro"/>
</dbReference>
<gene>
    <name evidence="3" type="ORF">SAMN05421789_1302</name>
</gene>
<protein>
    <submittedName>
        <fullName evidence="3">Transposase</fullName>
    </submittedName>
</protein>
<dbReference type="PANTHER" id="PTHR33795:SF1">
    <property type="entry name" value="INSERTION ELEMENT IS150 PROTEIN INSJ"/>
    <property type="match status" value="1"/>
</dbReference>
<dbReference type="InterPro" id="IPR010921">
    <property type="entry name" value="Trp_repressor/repl_initiator"/>
</dbReference>
<dbReference type="Pfam" id="PF13518">
    <property type="entry name" value="HTH_28"/>
    <property type="match status" value="1"/>
</dbReference>
<dbReference type="Gene3D" id="1.10.10.10">
    <property type="entry name" value="Winged helix-like DNA-binding domain superfamily/Winged helix DNA-binding domain"/>
    <property type="match status" value="2"/>
</dbReference>
<dbReference type="InterPro" id="IPR036388">
    <property type="entry name" value="WH-like_DNA-bd_sf"/>
</dbReference>
<dbReference type="Pfam" id="PF01527">
    <property type="entry name" value="HTH_Tnp_1"/>
    <property type="match status" value="1"/>
</dbReference>
<evidence type="ECO:0000313" key="3">
    <source>
        <dbReference type="EMBL" id="SIT05077.1"/>
    </source>
</evidence>
<dbReference type="GO" id="GO:0043565">
    <property type="term" value="F:sequence-specific DNA binding"/>
    <property type="evidence" value="ECO:0007669"/>
    <property type="project" value="InterPro"/>
</dbReference>
<dbReference type="Proteomes" id="UP000185839">
    <property type="component" value="Unassembled WGS sequence"/>
</dbReference>
<dbReference type="PANTHER" id="PTHR33795">
    <property type="entry name" value="INSERTION ELEMENT IS150 PROTEIN INSJ"/>
    <property type="match status" value="1"/>
</dbReference>
<reference evidence="4" key="1">
    <citation type="submission" date="2017-01" db="EMBL/GenBank/DDBJ databases">
        <authorList>
            <person name="Varghese N."/>
            <person name="Submissions S."/>
        </authorList>
    </citation>
    <scope>NUCLEOTIDE SEQUENCE [LARGE SCALE GENOMIC DNA]</scope>
    <source>
        <strain evidence="4">DSM 23145</strain>
    </source>
</reference>
<dbReference type="OrthoDB" id="706721at2"/>
<dbReference type="InterPro" id="IPR009057">
    <property type="entry name" value="Homeodomain-like_sf"/>
</dbReference>
<dbReference type="SUPFAM" id="SSF46689">
    <property type="entry name" value="Homeodomain-like"/>
    <property type="match status" value="1"/>
</dbReference>
<evidence type="ECO:0000256" key="1">
    <source>
        <dbReference type="ARBA" id="ARBA00038232"/>
    </source>
</evidence>
<dbReference type="EMBL" id="FTOI01000030">
    <property type="protein sequence ID" value="SIT05077.1"/>
    <property type="molecule type" value="Genomic_DNA"/>
</dbReference>
<feature type="domain" description="Insertion element IS150 protein InsJ-like helix-turn-helix" evidence="2">
    <location>
        <begin position="66"/>
        <end position="119"/>
    </location>
</feature>
<keyword evidence="4" id="KW-1185">Reference proteome</keyword>